<dbReference type="CDD" id="cd00200">
    <property type="entry name" value="WD40"/>
    <property type="match status" value="1"/>
</dbReference>
<feature type="region of interest" description="Disordered" evidence="6">
    <location>
        <begin position="1"/>
        <end position="23"/>
    </location>
</feature>
<keyword evidence="8" id="KW-1185">Reference proteome</keyword>
<dbReference type="PRINTS" id="PR00319">
    <property type="entry name" value="GPROTEINB"/>
</dbReference>
<dbReference type="InterPro" id="IPR019775">
    <property type="entry name" value="WD40_repeat_CS"/>
</dbReference>
<dbReference type="InterPro" id="IPR015943">
    <property type="entry name" value="WD40/YVTN_repeat-like_dom_sf"/>
</dbReference>
<gene>
    <name evidence="7" type="ORF">ONB1V03_LOCUS3170</name>
</gene>
<evidence type="ECO:0000313" key="7">
    <source>
        <dbReference type="EMBL" id="CAD7641575.1"/>
    </source>
</evidence>
<dbReference type="InterPro" id="IPR001632">
    <property type="entry name" value="WD40_G-protein_beta-like"/>
</dbReference>
<dbReference type="PANTHER" id="PTHR19850">
    <property type="entry name" value="GUANINE NUCLEOTIDE-BINDING PROTEIN BETA G PROTEIN BETA"/>
    <property type="match status" value="1"/>
</dbReference>
<organism evidence="7">
    <name type="scientific">Oppiella nova</name>
    <dbReference type="NCBI Taxonomy" id="334625"/>
    <lineage>
        <taxon>Eukaryota</taxon>
        <taxon>Metazoa</taxon>
        <taxon>Ecdysozoa</taxon>
        <taxon>Arthropoda</taxon>
        <taxon>Chelicerata</taxon>
        <taxon>Arachnida</taxon>
        <taxon>Acari</taxon>
        <taxon>Acariformes</taxon>
        <taxon>Sarcoptiformes</taxon>
        <taxon>Oribatida</taxon>
        <taxon>Brachypylina</taxon>
        <taxon>Oppioidea</taxon>
        <taxon>Oppiidae</taxon>
        <taxon>Oppiella</taxon>
    </lineage>
</organism>
<dbReference type="Pfam" id="PF25391">
    <property type="entry name" value="WD40_Gbeta"/>
    <property type="match status" value="1"/>
</dbReference>
<dbReference type="PROSITE" id="PS50082">
    <property type="entry name" value="WD_REPEATS_2"/>
    <property type="match status" value="6"/>
</dbReference>
<dbReference type="EMBL" id="CAJPVJ010000873">
    <property type="protein sequence ID" value="CAG2163596.1"/>
    <property type="molecule type" value="Genomic_DNA"/>
</dbReference>
<feature type="repeat" description="WD" evidence="5">
    <location>
        <begin position="323"/>
        <end position="348"/>
    </location>
</feature>
<dbReference type="PROSITE" id="PS50294">
    <property type="entry name" value="WD_REPEATS_REGION"/>
    <property type="match status" value="4"/>
</dbReference>
<dbReference type="PRINTS" id="PR00320">
    <property type="entry name" value="GPROTEINBRPT"/>
</dbReference>
<evidence type="ECO:0000256" key="1">
    <source>
        <dbReference type="ARBA" id="ARBA00009768"/>
    </source>
</evidence>
<evidence type="ECO:0000313" key="8">
    <source>
        <dbReference type="Proteomes" id="UP000728032"/>
    </source>
</evidence>
<dbReference type="PROSITE" id="PS00678">
    <property type="entry name" value="WD_REPEATS_1"/>
    <property type="match status" value="1"/>
</dbReference>
<evidence type="ECO:0000256" key="4">
    <source>
        <dbReference type="ARBA" id="ARBA00023224"/>
    </source>
</evidence>
<reference evidence="7" key="1">
    <citation type="submission" date="2020-11" db="EMBL/GenBank/DDBJ databases">
        <authorList>
            <person name="Tran Van P."/>
        </authorList>
    </citation>
    <scope>NUCLEOTIDE SEQUENCE</scope>
</reference>
<proteinExistence type="inferred from homology"/>
<dbReference type="SMART" id="SM00320">
    <property type="entry name" value="WD40"/>
    <property type="match status" value="7"/>
</dbReference>
<feature type="repeat" description="WD" evidence="5">
    <location>
        <begin position="358"/>
        <end position="390"/>
    </location>
</feature>
<dbReference type="GO" id="GO:0007165">
    <property type="term" value="P:signal transduction"/>
    <property type="evidence" value="ECO:0007669"/>
    <property type="project" value="UniProtKB-KW"/>
</dbReference>
<dbReference type="OrthoDB" id="10255630at2759"/>
<sequence length="390" mass="43405">MRHKMANDGNEGENLSKNDCTEESIESLRKEVERLKTRLEEERKKLNDVTCKPFEPELPPLSPHPSHPLYNHHSFQFSSAAERLDSVINLNVKPRRVLKGHQGKVLCSDWSYDNRHIVSSSQDGKLIIWDAFTTNKEHAITMPTTWVMACAYGPTGNLVACGGLDNKVTVYPLNVEEDVATKKKNVGTHTSYMSCCLFPGTDQQILTGSGDSTCALWDVECASLIQSFHGHSGDVMAIDLSPSETGNTFVSTGCDRQALIWDLRNGQCVQSFEGHDADINSVKYYPSGDAIATASDDSTCRLFDLRADREVAIYSKQSIIFGVNSVDFSISGRLLFAGYNDYTVNVWDTMKCCRLCILYGHENRVTCLKVSPDGTALSTCSWDFNLRVWA</sequence>
<feature type="repeat" description="WD" evidence="5">
    <location>
        <begin position="272"/>
        <end position="313"/>
    </location>
</feature>
<keyword evidence="2 5" id="KW-0853">WD repeat</keyword>
<accession>A0A7R9LH09</accession>
<dbReference type="InterPro" id="IPR001680">
    <property type="entry name" value="WD40_rpt"/>
</dbReference>
<dbReference type="Gene3D" id="2.130.10.10">
    <property type="entry name" value="YVTN repeat-like/Quinoprotein amine dehydrogenase"/>
    <property type="match status" value="1"/>
</dbReference>
<dbReference type="Proteomes" id="UP000728032">
    <property type="component" value="Unassembled WGS sequence"/>
</dbReference>
<protein>
    <submittedName>
        <fullName evidence="7">Uncharacterized protein</fullName>
    </submittedName>
</protein>
<dbReference type="EMBL" id="OC915698">
    <property type="protein sequence ID" value="CAD7641575.1"/>
    <property type="molecule type" value="Genomic_DNA"/>
</dbReference>
<evidence type="ECO:0000256" key="3">
    <source>
        <dbReference type="ARBA" id="ARBA00022737"/>
    </source>
</evidence>
<feature type="repeat" description="WD" evidence="5">
    <location>
        <begin position="186"/>
        <end position="227"/>
    </location>
</feature>
<feature type="compositionally biased region" description="Basic and acidic residues" evidence="6">
    <location>
        <begin position="14"/>
        <end position="23"/>
    </location>
</feature>
<evidence type="ECO:0000256" key="2">
    <source>
        <dbReference type="ARBA" id="ARBA00022574"/>
    </source>
</evidence>
<keyword evidence="4" id="KW-0807">Transducer</keyword>
<dbReference type="PIRSF" id="PIRSF002394">
    <property type="entry name" value="GN-bd_beta"/>
    <property type="match status" value="1"/>
</dbReference>
<dbReference type="InterPro" id="IPR020472">
    <property type="entry name" value="WD40_PAC1"/>
</dbReference>
<dbReference type="AlphaFoldDB" id="A0A7R9LH09"/>
<evidence type="ECO:0000256" key="6">
    <source>
        <dbReference type="SAM" id="MobiDB-lite"/>
    </source>
</evidence>
<dbReference type="SUPFAM" id="SSF50978">
    <property type="entry name" value="WD40 repeat-like"/>
    <property type="match status" value="1"/>
</dbReference>
<comment type="similarity">
    <text evidence="1">Belongs to the WD repeat G protein beta family.</text>
</comment>
<dbReference type="InterPro" id="IPR016346">
    <property type="entry name" value="G-protein_beta_1-5"/>
</dbReference>
<name>A0A7R9LH09_9ACAR</name>
<dbReference type="InterPro" id="IPR036322">
    <property type="entry name" value="WD40_repeat_dom_sf"/>
</dbReference>
<keyword evidence="3" id="KW-0677">Repeat</keyword>
<evidence type="ECO:0000256" key="5">
    <source>
        <dbReference type="PROSITE-ProRule" id="PRU00221"/>
    </source>
</evidence>
<feature type="repeat" description="WD" evidence="5">
    <location>
        <begin position="228"/>
        <end position="271"/>
    </location>
</feature>
<feature type="repeat" description="WD" evidence="5">
    <location>
        <begin position="98"/>
        <end position="139"/>
    </location>
</feature>